<dbReference type="Proteomes" id="UP000238348">
    <property type="component" value="Chromosome"/>
</dbReference>
<organism evidence="2 3">
    <name type="scientific">Sorangium cellulosum</name>
    <name type="common">Polyangium cellulosum</name>
    <dbReference type="NCBI Taxonomy" id="56"/>
    <lineage>
        <taxon>Bacteria</taxon>
        <taxon>Pseudomonadati</taxon>
        <taxon>Myxococcota</taxon>
        <taxon>Polyangia</taxon>
        <taxon>Polyangiales</taxon>
        <taxon>Polyangiaceae</taxon>
        <taxon>Sorangium</taxon>
    </lineage>
</organism>
<feature type="chain" id="PRO_5014817562" description="Secreted protein" evidence="1">
    <location>
        <begin position="29"/>
        <end position="196"/>
    </location>
</feature>
<keyword evidence="1" id="KW-0732">Signal</keyword>
<dbReference type="PROSITE" id="PS51257">
    <property type="entry name" value="PROKAR_LIPOPROTEIN"/>
    <property type="match status" value="1"/>
</dbReference>
<accession>A0A2L0ETN2</accession>
<dbReference type="PROSITE" id="PS51318">
    <property type="entry name" value="TAT"/>
    <property type="match status" value="1"/>
</dbReference>
<evidence type="ECO:0000256" key="1">
    <source>
        <dbReference type="SAM" id="SignalP"/>
    </source>
</evidence>
<reference evidence="2 3" key="1">
    <citation type="submission" date="2015-09" db="EMBL/GenBank/DDBJ databases">
        <title>Sorangium comparison.</title>
        <authorList>
            <person name="Zaburannyi N."/>
            <person name="Bunk B."/>
            <person name="Overmann J."/>
            <person name="Mueller R."/>
        </authorList>
    </citation>
    <scope>NUCLEOTIDE SEQUENCE [LARGE SCALE GENOMIC DNA]</scope>
    <source>
        <strain evidence="2 3">So ce26</strain>
    </source>
</reference>
<dbReference type="AlphaFoldDB" id="A0A2L0ETN2"/>
<sequence length="196" mass="20276">MIMNDRTSRRGVALTAGLIALSALGASACVTTPTDGEALASPVAATTIQGYALTASAPVVVQALNYKTGQWDTIGQGAASPTVTIPQNTTGQNPALYAFSVTARVASESDPRTFCRWINYDSSCDTSTIADIGACDFAKVRVQVGGFNAMTFYSDGSTCIQQEMAAGANAVNAAITCQSNESPVLTLRSTTDICIL</sequence>
<feature type="signal peptide" evidence="1">
    <location>
        <begin position="1"/>
        <end position="28"/>
    </location>
</feature>
<proteinExistence type="predicted"/>
<evidence type="ECO:0000313" key="3">
    <source>
        <dbReference type="Proteomes" id="UP000238348"/>
    </source>
</evidence>
<protein>
    <recommendedName>
        <fullName evidence="4">Secreted protein</fullName>
    </recommendedName>
</protein>
<dbReference type="EMBL" id="CP012673">
    <property type="protein sequence ID" value="AUX42653.1"/>
    <property type="molecule type" value="Genomic_DNA"/>
</dbReference>
<dbReference type="InterPro" id="IPR006311">
    <property type="entry name" value="TAT_signal"/>
</dbReference>
<evidence type="ECO:0000313" key="2">
    <source>
        <dbReference type="EMBL" id="AUX42653.1"/>
    </source>
</evidence>
<name>A0A2L0ETN2_SORCE</name>
<evidence type="ECO:0008006" key="4">
    <source>
        <dbReference type="Google" id="ProtNLM"/>
    </source>
</evidence>
<gene>
    <name evidence="2" type="ORF">SOCE26_040860</name>
</gene>